<dbReference type="CDD" id="cd04187">
    <property type="entry name" value="DPM1_like_bac"/>
    <property type="match status" value="1"/>
</dbReference>
<evidence type="ECO:0000256" key="5">
    <source>
        <dbReference type="ARBA" id="ARBA00022985"/>
    </source>
</evidence>
<accession>A0ABW3K4L7</accession>
<dbReference type="RefSeq" id="WP_377580348.1">
    <property type="nucleotide sequence ID" value="NZ_JBHTKA010000007.1"/>
</dbReference>
<dbReference type="InterPro" id="IPR029044">
    <property type="entry name" value="Nucleotide-diphossugar_trans"/>
</dbReference>
<keyword evidence="5" id="KW-0448">Lipopolysaccharide biosynthesis</keyword>
<dbReference type="EC" id="2.4.-.-" evidence="10"/>
<proteinExistence type="predicted"/>
<dbReference type="PANTHER" id="PTHR48090">
    <property type="entry name" value="UNDECAPRENYL-PHOSPHATE 4-DEOXY-4-FORMAMIDO-L-ARABINOSE TRANSFERASE-RELATED"/>
    <property type="match status" value="1"/>
</dbReference>
<evidence type="ECO:0000256" key="8">
    <source>
        <dbReference type="SAM" id="Phobius"/>
    </source>
</evidence>
<dbReference type="InterPro" id="IPR001173">
    <property type="entry name" value="Glyco_trans_2-like"/>
</dbReference>
<feature type="transmembrane region" description="Helical" evidence="8">
    <location>
        <begin position="264"/>
        <end position="289"/>
    </location>
</feature>
<keyword evidence="7 8" id="KW-0472">Membrane</keyword>
<dbReference type="GO" id="GO:0016757">
    <property type="term" value="F:glycosyltransferase activity"/>
    <property type="evidence" value="ECO:0007669"/>
    <property type="project" value="UniProtKB-KW"/>
</dbReference>
<evidence type="ECO:0000313" key="10">
    <source>
        <dbReference type="EMBL" id="MFD1000893.1"/>
    </source>
</evidence>
<organism evidence="10 11">
    <name type="scientific">Ohtaekwangia kribbensis</name>
    <dbReference type="NCBI Taxonomy" id="688913"/>
    <lineage>
        <taxon>Bacteria</taxon>
        <taxon>Pseudomonadati</taxon>
        <taxon>Bacteroidota</taxon>
        <taxon>Cytophagia</taxon>
        <taxon>Cytophagales</taxon>
        <taxon>Fulvivirgaceae</taxon>
        <taxon>Ohtaekwangia</taxon>
    </lineage>
</organism>
<dbReference type="Gene3D" id="3.90.550.10">
    <property type="entry name" value="Spore Coat Polysaccharide Biosynthesis Protein SpsA, Chain A"/>
    <property type="match status" value="1"/>
</dbReference>
<dbReference type="InterPro" id="IPR050256">
    <property type="entry name" value="Glycosyltransferase_2"/>
</dbReference>
<evidence type="ECO:0000313" key="11">
    <source>
        <dbReference type="Proteomes" id="UP001597112"/>
    </source>
</evidence>
<sequence>MELSVIITLLNEEDNIAPLFDSVRRALVNYEYELILVDDGSTDATVAKIKALADHRTRLISFNRNYGQTAAMAAGIDHAHGDYIVTMDGDLQNDPSDIPAMLMKLKEENWDVVAGNRKNRKDGMVWRKIPSRIANRMIRNLTGVFIRDYGCTLKVFRRDIALRLGLYGELHRFIPILAVLQGGKITDMDVKHHARIHGKSKYGIGRTLKVASDLMLMVFFQKYFRRPIHLFGPIGIVSFMIGFVINFYMLVLKIMGQDIWGRPLLILGVSLVLAGIQFLTFGLIAELIMRTYYESQNKKTYNVREVFRGKSLVAASYEL</sequence>
<keyword evidence="1" id="KW-1003">Cell membrane</keyword>
<keyword evidence="11" id="KW-1185">Reference proteome</keyword>
<name>A0ABW3K4L7_9BACT</name>
<evidence type="ECO:0000256" key="4">
    <source>
        <dbReference type="ARBA" id="ARBA00022692"/>
    </source>
</evidence>
<evidence type="ECO:0000256" key="7">
    <source>
        <dbReference type="ARBA" id="ARBA00023136"/>
    </source>
</evidence>
<keyword evidence="4 8" id="KW-0812">Transmembrane</keyword>
<comment type="caution">
    <text evidence="10">The sequence shown here is derived from an EMBL/GenBank/DDBJ whole genome shotgun (WGS) entry which is preliminary data.</text>
</comment>
<evidence type="ECO:0000256" key="2">
    <source>
        <dbReference type="ARBA" id="ARBA00022676"/>
    </source>
</evidence>
<dbReference type="SUPFAM" id="SSF53448">
    <property type="entry name" value="Nucleotide-diphospho-sugar transferases"/>
    <property type="match status" value="1"/>
</dbReference>
<evidence type="ECO:0000256" key="1">
    <source>
        <dbReference type="ARBA" id="ARBA00022475"/>
    </source>
</evidence>
<gene>
    <name evidence="10" type="ORF">ACFQ21_16325</name>
</gene>
<evidence type="ECO:0000256" key="3">
    <source>
        <dbReference type="ARBA" id="ARBA00022679"/>
    </source>
</evidence>
<evidence type="ECO:0000256" key="6">
    <source>
        <dbReference type="ARBA" id="ARBA00022989"/>
    </source>
</evidence>
<dbReference type="PANTHER" id="PTHR48090:SF3">
    <property type="entry name" value="UNDECAPRENYL-PHOSPHATE 4-DEOXY-4-FORMAMIDO-L-ARABINOSE TRANSFERASE"/>
    <property type="match status" value="1"/>
</dbReference>
<keyword evidence="2 10" id="KW-0328">Glycosyltransferase</keyword>
<feature type="transmembrane region" description="Helical" evidence="8">
    <location>
        <begin position="230"/>
        <end position="252"/>
    </location>
</feature>
<keyword evidence="3 10" id="KW-0808">Transferase</keyword>
<reference evidence="11" key="1">
    <citation type="journal article" date="2019" name="Int. J. Syst. Evol. Microbiol.">
        <title>The Global Catalogue of Microorganisms (GCM) 10K type strain sequencing project: providing services to taxonomists for standard genome sequencing and annotation.</title>
        <authorList>
            <consortium name="The Broad Institute Genomics Platform"/>
            <consortium name="The Broad Institute Genome Sequencing Center for Infectious Disease"/>
            <person name="Wu L."/>
            <person name="Ma J."/>
        </authorList>
    </citation>
    <scope>NUCLEOTIDE SEQUENCE [LARGE SCALE GENOMIC DNA]</scope>
    <source>
        <strain evidence="11">CCUG 58938</strain>
    </source>
</reference>
<evidence type="ECO:0000259" key="9">
    <source>
        <dbReference type="Pfam" id="PF00535"/>
    </source>
</evidence>
<keyword evidence="6 8" id="KW-1133">Transmembrane helix</keyword>
<feature type="domain" description="Glycosyltransferase 2-like" evidence="9">
    <location>
        <begin position="4"/>
        <end position="161"/>
    </location>
</feature>
<dbReference type="EMBL" id="JBHTKA010000007">
    <property type="protein sequence ID" value="MFD1000893.1"/>
    <property type="molecule type" value="Genomic_DNA"/>
</dbReference>
<dbReference type="Proteomes" id="UP001597112">
    <property type="component" value="Unassembled WGS sequence"/>
</dbReference>
<dbReference type="Pfam" id="PF00535">
    <property type="entry name" value="Glycos_transf_2"/>
    <property type="match status" value="1"/>
</dbReference>
<protein>
    <submittedName>
        <fullName evidence="10">Glycosyltransferase family 2 protein</fullName>
        <ecNumber evidence="10">2.4.-.-</ecNumber>
    </submittedName>
</protein>